<protein>
    <submittedName>
        <fullName evidence="2">Uncharacterized protein</fullName>
    </submittedName>
</protein>
<organism evidence="2 3">
    <name type="scientific">Araneus ventricosus</name>
    <name type="common">Orbweaver spider</name>
    <name type="synonym">Epeira ventricosa</name>
    <dbReference type="NCBI Taxonomy" id="182803"/>
    <lineage>
        <taxon>Eukaryota</taxon>
        <taxon>Metazoa</taxon>
        <taxon>Ecdysozoa</taxon>
        <taxon>Arthropoda</taxon>
        <taxon>Chelicerata</taxon>
        <taxon>Arachnida</taxon>
        <taxon>Araneae</taxon>
        <taxon>Araneomorphae</taxon>
        <taxon>Entelegynae</taxon>
        <taxon>Araneoidea</taxon>
        <taxon>Araneidae</taxon>
        <taxon>Araneus</taxon>
    </lineage>
</organism>
<feature type="region of interest" description="Disordered" evidence="1">
    <location>
        <begin position="1"/>
        <end position="52"/>
    </location>
</feature>
<evidence type="ECO:0000313" key="2">
    <source>
        <dbReference type="EMBL" id="GBO15001.1"/>
    </source>
</evidence>
<dbReference type="EMBL" id="BGPR01039081">
    <property type="protein sequence ID" value="GBO15001.1"/>
    <property type="molecule type" value="Genomic_DNA"/>
</dbReference>
<evidence type="ECO:0000313" key="3">
    <source>
        <dbReference type="Proteomes" id="UP000499080"/>
    </source>
</evidence>
<accession>A0A4Y2US25</accession>
<feature type="compositionally biased region" description="Basic and acidic residues" evidence="1">
    <location>
        <begin position="1"/>
        <end position="27"/>
    </location>
</feature>
<comment type="caution">
    <text evidence="2">The sequence shown here is derived from an EMBL/GenBank/DDBJ whole genome shotgun (WGS) entry which is preliminary data.</text>
</comment>
<dbReference type="AlphaFoldDB" id="A0A4Y2US25"/>
<gene>
    <name evidence="2" type="ORF">AVEN_262425_1</name>
</gene>
<sequence length="82" mass="9140">MAVSKEVPHMREVSPKRDNDPSSERGDQSMTSLKSQMPYQRPVDEADGTGGPWPHSHLILMHLMGEDLAIVELSTVKPDRDS</sequence>
<evidence type="ECO:0000256" key="1">
    <source>
        <dbReference type="SAM" id="MobiDB-lite"/>
    </source>
</evidence>
<feature type="compositionally biased region" description="Polar residues" evidence="1">
    <location>
        <begin position="28"/>
        <end position="38"/>
    </location>
</feature>
<keyword evidence="3" id="KW-1185">Reference proteome</keyword>
<reference evidence="2 3" key="1">
    <citation type="journal article" date="2019" name="Sci. Rep.">
        <title>Orb-weaving spider Araneus ventricosus genome elucidates the spidroin gene catalogue.</title>
        <authorList>
            <person name="Kono N."/>
            <person name="Nakamura H."/>
            <person name="Ohtoshi R."/>
            <person name="Moran D.A.P."/>
            <person name="Shinohara A."/>
            <person name="Yoshida Y."/>
            <person name="Fujiwara M."/>
            <person name="Mori M."/>
            <person name="Tomita M."/>
            <person name="Arakawa K."/>
        </authorList>
    </citation>
    <scope>NUCLEOTIDE SEQUENCE [LARGE SCALE GENOMIC DNA]</scope>
</reference>
<dbReference type="Proteomes" id="UP000499080">
    <property type="component" value="Unassembled WGS sequence"/>
</dbReference>
<name>A0A4Y2US25_ARAVE</name>
<proteinExistence type="predicted"/>